<dbReference type="Proteomes" id="UP000267841">
    <property type="component" value="Unassembled WGS sequence"/>
</dbReference>
<evidence type="ECO:0000256" key="12">
    <source>
        <dbReference type="ARBA" id="ARBA00022695"/>
    </source>
</evidence>
<keyword evidence="8" id="KW-1003">Cell membrane</keyword>
<evidence type="ECO:0000256" key="2">
    <source>
        <dbReference type="ARBA" id="ARBA00004651"/>
    </source>
</evidence>
<dbReference type="OrthoDB" id="9799199at2"/>
<keyword evidence="12 18" id="KW-0548">Nucleotidyltransferase</keyword>
<feature type="transmembrane region" description="Helical" evidence="19">
    <location>
        <begin position="57"/>
        <end position="80"/>
    </location>
</feature>
<dbReference type="UniPathway" id="UPA00557">
    <property type="reaction ID" value="UER00614"/>
</dbReference>
<evidence type="ECO:0000256" key="19">
    <source>
        <dbReference type="SAM" id="Phobius"/>
    </source>
</evidence>
<evidence type="ECO:0000256" key="13">
    <source>
        <dbReference type="ARBA" id="ARBA00022989"/>
    </source>
</evidence>
<dbReference type="PROSITE" id="PS01315">
    <property type="entry name" value="CDS"/>
    <property type="match status" value="1"/>
</dbReference>
<evidence type="ECO:0000256" key="10">
    <source>
        <dbReference type="ARBA" id="ARBA00022679"/>
    </source>
</evidence>
<dbReference type="GO" id="GO:0005886">
    <property type="term" value="C:plasma membrane"/>
    <property type="evidence" value="ECO:0007669"/>
    <property type="project" value="UniProtKB-SubCell"/>
</dbReference>
<keyword evidence="16" id="KW-0594">Phospholipid biosynthesis</keyword>
<keyword evidence="15 19" id="KW-0472">Membrane</keyword>
<reference evidence="20 21" key="1">
    <citation type="submission" date="2018-10" db="EMBL/GenBank/DDBJ databases">
        <title>Genomic Encyclopedia of Archaeal and Bacterial Type Strains, Phase II (KMG-II): from individual species to whole genera.</title>
        <authorList>
            <person name="Goeker M."/>
        </authorList>
    </citation>
    <scope>NUCLEOTIDE SEQUENCE [LARGE SCALE GENOMIC DNA]</scope>
    <source>
        <strain evidence="20 21">DSM 16510</strain>
    </source>
</reference>
<dbReference type="Pfam" id="PF01148">
    <property type="entry name" value="CTP_transf_1"/>
    <property type="match status" value="1"/>
</dbReference>
<keyword evidence="17" id="KW-1208">Phospholipid metabolism</keyword>
<feature type="transmembrane region" description="Helical" evidence="19">
    <location>
        <begin position="12"/>
        <end position="37"/>
    </location>
</feature>
<feature type="transmembrane region" description="Helical" evidence="19">
    <location>
        <begin position="87"/>
        <end position="106"/>
    </location>
</feature>
<evidence type="ECO:0000256" key="14">
    <source>
        <dbReference type="ARBA" id="ARBA00023098"/>
    </source>
</evidence>
<dbReference type="GO" id="GO:0004605">
    <property type="term" value="F:phosphatidate cytidylyltransferase activity"/>
    <property type="evidence" value="ECO:0007669"/>
    <property type="project" value="UniProtKB-EC"/>
</dbReference>
<evidence type="ECO:0000256" key="1">
    <source>
        <dbReference type="ARBA" id="ARBA00001698"/>
    </source>
</evidence>
<comment type="caution">
    <text evidence="20">The sequence shown here is derived from an EMBL/GenBank/DDBJ whole genome shotgun (WGS) entry which is preliminary data.</text>
</comment>
<feature type="transmembrane region" description="Helical" evidence="19">
    <location>
        <begin position="178"/>
        <end position="198"/>
    </location>
</feature>
<comment type="pathway">
    <text evidence="3 18">Phospholipid metabolism; CDP-diacylglycerol biosynthesis; CDP-diacylglycerol from sn-glycerol 3-phosphate: step 3/3.</text>
</comment>
<evidence type="ECO:0000256" key="4">
    <source>
        <dbReference type="ARBA" id="ARBA00005189"/>
    </source>
</evidence>
<sequence length="238" mass="26170">MNRELYGALIGALTLLALALPISIFTLVVAFLALLIGRELSFALGVESVFPATFFSSLLFVIDPALGGIYVGLIALAYGYRTWNLDSFLRSVFILFYTGFFTSYLVHIREMGFTTILAFVLSVWANDVFAYYIGKRYGKAHLLPKLSPKKTVEGFLGGIAAGALAFALLSPFPLLKSLLIAVLFLLAGVAGDYFKSFIKRQLGIKDFSHVLGGHGGFTDRFDAVIFAAPVFYWLTYRL</sequence>
<keyword evidence="21" id="KW-1185">Reference proteome</keyword>
<protein>
    <recommendedName>
        <fullName evidence="7 18">Phosphatidate cytidylyltransferase</fullName>
        <ecNumber evidence="6 18">2.7.7.41</ecNumber>
    </recommendedName>
</protein>
<comment type="subcellular location">
    <subcellularLocation>
        <location evidence="2">Cell membrane</location>
        <topology evidence="2">Multi-pass membrane protein</topology>
    </subcellularLocation>
</comment>
<dbReference type="AlphaFoldDB" id="A0A497XRN2"/>
<evidence type="ECO:0000256" key="8">
    <source>
        <dbReference type="ARBA" id="ARBA00022475"/>
    </source>
</evidence>
<dbReference type="InterPro" id="IPR000374">
    <property type="entry name" value="PC_trans"/>
</dbReference>
<evidence type="ECO:0000256" key="5">
    <source>
        <dbReference type="ARBA" id="ARBA00010185"/>
    </source>
</evidence>
<dbReference type="PANTHER" id="PTHR46382">
    <property type="entry name" value="PHOSPHATIDATE CYTIDYLYLTRANSFERASE"/>
    <property type="match status" value="1"/>
</dbReference>
<keyword evidence="10 18" id="KW-0808">Transferase</keyword>
<evidence type="ECO:0000256" key="17">
    <source>
        <dbReference type="ARBA" id="ARBA00023264"/>
    </source>
</evidence>
<evidence type="ECO:0000313" key="21">
    <source>
        <dbReference type="Proteomes" id="UP000267841"/>
    </source>
</evidence>
<comment type="catalytic activity">
    <reaction evidence="1 18">
        <text>a 1,2-diacyl-sn-glycero-3-phosphate + CTP + H(+) = a CDP-1,2-diacyl-sn-glycerol + diphosphate</text>
        <dbReference type="Rhea" id="RHEA:16229"/>
        <dbReference type="ChEBI" id="CHEBI:15378"/>
        <dbReference type="ChEBI" id="CHEBI:33019"/>
        <dbReference type="ChEBI" id="CHEBI:37563"/>
        <dbReference type="ChEBI" id="CHEBI:58332"/>
        <dbReference type="ChEBI" id="CHEBI:58608"/>
        <dbReference type="EC" id="2.7.7.41"/>
    </reaction>
</comment>
<comment type="pathway">
    <text evidence="4">Lipid metabolism.</text>
</comment>
<keyword evidence="14" id="KW-0443">Lipid metabolism</keyword>
<organism evidence="20 21">
    <name type="scientific">Hydrogenivirga caldilitoris</name>
    <dbReference type="NCBI Taxonomy" id="246264"/>
    <lineage>
        <taxon>Bacteria</taxon>
        <taxon>Pseudomonadati</taxon>
        <taxon>Aquificota</taxon>
        <taxon>Aquificia</taxon>
        <taxon>Aquificales</taxon>
        <taxon>Aquificaceae</taxon>
        <taxon>Hydrogenivirga</taxon>
    </lineage>
</organism>
<evidence type="ECO:0000313" key="20">
    <source>
        <dbReference type="EMBL" id="RLJ70934.1"/>
    </source>
</evidence>
<keyword evidence="9" id="KW-0444">Lipid biosynthesis</keyword>
<accession>A0A497XRN2</accession>
<feature type="transmembrane region" description="Helical" evidence="19">
    <location>
        <begin position="154"/>
        <end position="172"/>
    </location>
</feature>
<comment type="similarity">
    <text evidence="5 18">Belongs to the CDS family.</text>
</comment>
<keyword evidence="11 18" id="KW-0812">Transmembrane</keyword>
<name>A0A497XRN2_9AQUI</name>
<evidence type="ECO:0000256" key="3">
    <source>
        <dbReference type="ARBA" id="ARBA00005119"/>
    </source>
</evidence>
<dbReference type="EC" id="2.7.7.41" evidence="6 18"/>
<evidence type="ECO:0000256" key="18">
    <source>
        <dbReference type="RuleBase" id="RU003938"/>
    </source>
</evidence>
<dbReference type="EMBL" id="RCCJ01000001">
    <property type="protein sequence ID" value="RLJ70934.1"/>
    <property type="molecule type" value="Genomic_DNA"/>
</dbReference>
<keyword evidence="13 19" id="KW-1133">Transmembrane helix</keyword>
<evidence type="ECO:0000256" key="9">
    <source>
        <dbReference type="ARBA" id="ARBA00022516"/>
    </source>
</evidence>
<dbReference type="RefSeq" id="WP_121011478.1">
    <property type="nucleotide sequence ID" value="NZ_RCCJ01000001.1"/>
</dbReference>
<evidence type="ECO:0000256" key="6">
    <source>
        <dbReference type="ARBA" id="ARBA00012487"/>
    </source>
</evidence>
<evidence type="ECO:0000256" key="11">
    <source>
        <dbReference type="ARBA" id="ARBA00022692"/>
    </source>
</evidence>
<proteinExistence type="inferred from homology"/>
<evidence type="ECO:0000256" key="15">
    <source>
        <dbReference type="ARBA" id="ARBA00023136"/>
    </source>
</evidence>
<dbReference type="GO" id="GO:0016024">
    <property type="term" value="P:CDP-diacylglycerol biosynthetic process"/>
    <property type="evidence" value="ECO:0007669"/>
    <property type="project" value="UniProtKB-UniPathway"/>
</dbReference>
<feature type="transmembrane region" description="Helical" evidence="19">
    <location>
        <begin position="112"/>
        <end position="133"/>
    </location>
</feature>
<evidence type="ECO:0000256" key="7">
    <source>
        <dbReference type="ARBA" id="ARBA00019373"/>
    </source>
</evidence>
<dbReference type="PANTHER" id="PTHR46382:SF1">
    <property type="entry name" value="PHOSPHATIDATE CYTIDYLYLTRANSFERASE"/>
    <property type="match status" value="1"/>
</dbReference>
<evidence type="ECO:0000256" key="16">
    <source>
        <dbReference type="ARBA" id="ARBA00023209"/>
    </source>
</evidence>
<gene>
    <name evidence="20" type="ORF">BCF55_1222</name>
</gene>